<dbReference type="GO" id="GO:0006367">
    <property type="term" value="P:transcription initiation at RNA polymerase II promoter"/>
    <property type="evidence" value="ECO:0007669"/>
    <property type="project" value="InterPro"/>
</dbReference>
<dbReference type="InParanoid" id="A0A316V4E1"/>
<dbReference type="Pfam" id="PF02751">
    <property type="entry name" value="TFIIA_gamma_C"/>
    <property type="match status" value="1"/>
</dbReference>
<dbReference type="PIRSF" id="PIRSF009415">
    <property type="entry name" value="Hum_TFIIA_gamma"/>
    <property type="match status" value="1"/>
</dbReference>
<feature type="domain" description="Transcription initiation factor IIA gamma subunit N-terminal" evidence="9">
    <location>
        <begin position="9"/>
        <end position="55"/>
    </location>
</feature>
<dbReference type="AlphaFoldDB" id="A0A316V4E1"/>
<evidence type="ECO:0000313" key="11">
    <source>
        <dbReference type="EMBL" id="PWN32322.1"/>
    </source>
</evidence>
<dbReference type="CDD" id="cd10145">
    <property type="entry name" value="TFIIA_gamma_N"/>
    <property type="match status" value="1"/>
</dbReference>
<evidence type="ECO:0000256" key="3">
    <source>
        <dbReference type="ARBA" id="ARBA00019928"/>
    </source>
</evidence>
<dbReference type="CDD" id="cd10014">
    <property type="entry name" value="TFIIA_gamma_C"/>
    <property type="match status" value="1"/>
</dbReference>
<evidence type="ECO:0000256" key="7">
    <source>
        <dbReference type="ARBA" id="ARBA00024733"/>
    </source>
</evidence>
<keyword evidence="5 8" id="KW-0804">Transcription</keyword>
<evidence type="ECO:0000259" key="10">
    <source>
        <dbReference type="Pfam" id="PF02751"/>
    </source>
</evidence>
<evidence type="ECO:0000256" key="8">
    <source>
        <dbReference type="PIRNR" id="PIRNR009415"/>
    </source>
</evidence>
<name>A0A316V4E1_9BASI</name>
<dbReference type="Pfam" id="PF02268">
    <property type="entry name" value="TFIIA_gamma_N"/>
    <property type="match status" value="1"/>
</dbReference>
<dbReference type="RefSeq" id="XP_025352624.1">
    <property type="nucleotide sequence ID" value="XM_025500186.1"/>
</dbReference>
<protein>
    <recommendedName>
        <fullName evidence="3 8">Transcription initiation factor IIA subunit 2</fullName>
    </recommendedName>
</protein>
<dbReference type="SUPFAM" id="SSF47396">
    <property type="entry name" value="Transcription factor IIA (TFIIA), alpha-helical domain"/>
    <property type="match status" value="1"/>
</dbReference>
<reference evidence="11 12" key="1">
    <citation type="journal article" date="2018" name="Mol. Biol. Evol.">
        <title>Broad Genomic Sampling Reveals a Smut Pathogenic Ancestry of the Fungal Clade Ustilaginomycotina.</title>
        <authorList>
            <person name="Kijpornyongpan T."/>
            <person name="Mondo S.J."/>
            <person name="Barry K."/>
            <person name="Sandor L."/>
            <person name="Lee J."/>
            <person name="Lipzen A."/>
            <person name="Pangilinan J."/>
            <person name="LaButti K."/>
            <person name="Hainaut M."/>
            <person name="Henrissat B."/>
            <person name="Grigoriev I.V."/>
            <person name="Spatafora J.W."/>
            <person name="Aime M.C."/>
        </authorList>
    </citation>
    <scope>NUCLEOTIDE SEQUENCE [LARGE SCALE GENOMIC DNA]</scope>
    <source>
        <strain evidence="11 12">MCA 3882</strain>
    </source>
</reference>
<evidence type="ECO:0000313" key="12">
    <source>
        <dbReference type="Proteomes" id="UP000245771"/>
    </source>
</evidence>
<dbReference type="GeneID" id="37021967"/>
<evidence type="ECO:0000259" key="9">
    <source>
        <dbReference type="Pfam" id="PF02268"/>
    </source>
</evidence>
<evidence type="ECO:0000256" key="4">
    <source>
        <dbReference type="ARBA" id="ARBA00023015"/>
    </source>
</evidence>
<keyword evidence="6 8" id="KW-0539">Nucleus</keyword>
<dbReference type="InterPro" id="IPR009083">
    <property type="entry name" value="TFIIA_a-hlx"/>
</dbReference>
<organism evidence="11 12">
    <name type="scientific">Meira miltonrushii</name>
    <dbReference type="NCBI Taxonomy" id="1280837"/>
    <lineage>
        <taxon>Eukaryota</taxon>
        <taxon>Fungi</taxon>
        <taxon>Dikarya</taxon>
        <taxon>Basidiomycota</taxon>
        <taxon>Ustilaginomycotina</taxon>
        <taxon>Exobasidiomycetes</taxon>
        <taxon>Exobasidiales</taxon>
        <taxon>Brachybasidiaceae</taxon>
        <taxon>Meira</taxon>
    </lineage>
</organism>
<dbReference type="FunFam" id="1.10.287.190:FF:000001">
    <property type="entry name" value="Transcription initiation factor IIA subunit 2"/>
    <property type="match status" value="1"/>
</dbReference>
<accession>A0A316V4E1</accession>
<dbReference type="Gene3D" id="1.10.287.190">
    <property type="entry name" value="Transcription factor IIA gamma subunit, alpha-helical domain"/>
    <property type="match status" value="1"/>
</dbReference>
<keyword evidence="11" id="KW-0396">Initiation factor</keyword>
<comment type="similarity">
    <text evidence="2 8">Belongs to the TFIIA subunit 2 family.</text>
</comment>
<keyword evidence="4 8" id="KW-0805">Transcription regulation</keyword>
<dbReference type="InterPro" id="IPR015872">
    <property type="entry name" value="TFIIA_gsu_N"/>
</dbReference>
<comment type="subcellular location">
    <subcellularLocation>
        <location evidence="1 8">Nucleus</location>
    </subcellularLocation>
</comment>
<dbReference type="PANTHER" id="PTHR10966">
    <property type="entry name" value="TRANSCRIPTION INITIATION FACTOR IIA SUBUNIT 2"/>
    <property type="match status" value="1"/>
</dbReference>
<dbReference type="GO" id="GO:0003743">
    <property type="term" value="F:translation initiation factor activity"/>
    <property type="evidence" value="ECO:0007669"/>
    <property type="project" value="UniProtKB-KW"/>
</dbReference>
<dbReference type="InterPro" id="IPR003194">
    <property type="entry name" value="TFIIA_gsu"/>
</dbReference>
<keyword evidence="12" id="KW-1185">Reference proteome</keyword>
<dbReference type="Proteomes" id="UP000245771">
    <property type="component" value="Unassembled WGS sequence"/>
</dbReference>
<dbReference type="STRING" id="1280837.A0A316V4E1"/>
<evidence type="ECO:0000256" key="6">
    <source>
        <dbReference type="ARBA" id="ARBA00023242"/>
    </source>
</evidence>
<evidence type="ECO:0000256" key="5">
    <source>
        <dbReference type="ARBA" id="ARBA00023163"/>
    </source>
</evidence>
<keyword evidence="11" id="KW-0648">Protein biosynthesis</keyword>
<comment type="function">
    <text evidence="7">TFIIA is a component of the transcription machinery of RNA polymerase II and plays an important role in transcriptional activation. TFIIA in a complex with TBP mediates transcriptional activity.</text>
</comment>
<dbReference type="InterPro" id="IPR015871">
    <property type="entry name" value="TFIIA_gsu_C"/>
</dbReference>
<feature type="domain" description="Transcription initiation factor IIA gamma subunit C-terminal" evidence="10">
    <location>
        <begin position="66"/>
        <end position="107"/>
    </location>
</feature>
<sequence>MSAPRNAQFYELYRRTSLGMQLTDALDELIQSGHINPVLAMRVLTQFDRTIAETLTKQVKAKATLKGHLHTYRLCDDVWQFETRDSKLKLDNGEIINVERARIVACKKEDNASSK</sequence>
<evidence type="ECO:0000256" key="1">
    <source>
        <dbReference type="ARBA" id="ARBA00004123"/>
    </source>
</evidence>
<gene>
    <name evidence="11" type="ORF">FA14DRAFT_169121</name>
</gene>
<dbReference type="EMBL" id="KZ819606">
    <property type="protein sequence ID" value="PWN32322.1"/>
    <property type="molecule type" value="Genomic_DNA"/>
</dbReference>
<dbReference type="OrthoDB" id="586585at2759"/>
<proteinExistence type="inferred from homology"/>
<dbReference type="InterPro" id="IPR009088">
    <property type="entry name" value="TFIIA_b-brl"/>
</dbReference>
<dbReference type="SUPFAM" id="SSF50784">
    <property type="entry name" value="Transcription factor IIA (TFIIA), beta-barrel domain"/>
    <property type="match status" value="1"/>
</dbReference>
<evidence type="ECO:0000256" key="2">
    <source>
        <dbReference type="ARBA" id="ARBA00007675"/>
    </source>
</evidence>
<dbReference type="Gene3D" id="2.30.18.10">
    <property type="entry name" value="Transcription factor IIA (TFIIA), beta-barrel domain"/>
    <property type="match status" value="1"/>
</dbReference>
<dbReference type="GO" id="GO:0005672">
    <property type="term" value="C:transcription factor TFIIA complex"/>
    <property type="evidence" value="ECO:0007669"/>
    <property type="project" value="InterPro"/>
</dbReference>
<dbReference type="FunCoup" id="A0A316V4E1">
    <property type="interactions" value="188"/>
</dbReference>